<name>K0S702_THAOC</name>
<evidence type="ECO:0000313" key="2">
    <source>
        <dbReference type="EMBL" id="EJK54622.1"/>
    </source>
</evidence>
<sequence length="128" mass="14217">MGTDEVRDVAAGALDKLREAAREMAEYEYDPLVECEATAANQQYSPPNPSFIAPRRRPSLNTDMIPSSRSNSNPIVPLPDKILGLHDCHYGTHELAVQHLMISAKMGHEESLNEIKDMFMKGHATKAQ</sequence>
<protein>
    <submittedName>
        <fullName evidence="2">Uncharacterized protein</fullName>
    </submittedName>
</protein>
<feature type="region of interest" description="Disordered" evidence="1">
    <location>
        <begin position="40"/>
        <end position="75"/>
    </location>
</feature>
<reference evidence="2 3" key="1">
    <citation type="journal article" date="2012" name="Genome Biol.">
        <title>Genome and low-iron response of an oceanic diatom adapted to chronic iron limitation.</title>
        <authorList>
            <person name="Lommer M."/>
            <person name="Specht M."/>
            <person name="Roy A.S."/>
            <person name="Kraemer L."/>
            <person name="Andreson R."/>
            <person name="Gutowska M.A."/>
            <person name="Wolf J."/>
            <person name="Bergner S.V."/>
            <person name="Schilhabel M.B."/>
            <person name="Klostermeier U.C."/>
            <person name="Beiko R.G."/>
            <person name="Rosenstiel P."/>
            <person name="Hippler M."/>
            <person name="Laroche J."/>
        </authorList>
    </citation>
    <scope>NUCLEOTIDE SEQUENCE [LARGE SCALE GENOMIC DNA]</scope>
    <source>
        <strain evidence="2 3">CCMP1005</strain>
    </source>
</reference>
<dbReference type="AlphaFoldDB" id="K0S702"/>
<feature type="compositionally biased region" description="Polar residues" evidence="1">
    <location>
        <begin position="59"/>
        <end position="74"/>
    </location>
</feature>
<evidence type="ECO:0000256" key="1">
    <source>
        <dbReference type="SAM" id="MobiDB-lite"/>
    </source>
</evidence>
<keyword evidence="3" id="KW-1185">Reference proteome</keyword>
<proteinExistence type="predicted"/>
<evidence type="ECO:0000313" key="3">
    <source>
        <dbReference type="Proteomes" id="UP000266841"/>
    </source>
</evidence>
<dbReference type="Proteomes" id="UP000266841">
    <property type="component" value="Unassembled WGS sequence"/>
</dbReference>
<gene>
    <name evidence="2" type="ORF">THAOC_25733</name>
</gene>
<accession>K0S702</accession>
<dbReference type="EMBL" id="AGNL01035553">
    <property type="protein sequence ID" value="EJK54622.1"/>
    <property type="molecule type" value="Genomic_DNA"/>
</dbReference>
<organism evidence="2 3">
    <name type="scientific">Thalassiosira oceanica</name>
    <name type="common">Marine diatom</name>
    <dbReference type="NCBI Taxonomy" id="159749"/>
    <lineage>
        <taxon>Eukaryota</taxon>
        <taxon>Sar</taxon>
        <taxon>Stramenopiles</taxon>
        <taxon>Ochrophyta</taxon>
        <taxon>Bacillariophyta</taxon>
        <taxon>Coscinodiscophyceae</taxon>
        <taxon>Thalassiosirophycidae</taxon>
        <taxon>Thalassiosirales</taxon>
        <taxon>Thalassiosiraceae</taxon>
        <taxon>Thalassiosira</taxon>
    </lineage>
</organism>
<comment type="caution">
    <text evidence="2">The sequence shown here is derived from an EMBL/GenBank/DDBJ whole genome shotgun (WGS) entry which is preliminary data.</text>
</comment>